<sequence>MGLMALTFSINLDDADFSDLSTLVDAARSSGVTADARVRLQGSTLTVTVEPSKAVTRGTHTARATSPEGEAPRDGHVAPPLPFDAGPLKDAVRQVITDTLLNNPPKK</sequence>
<dbReference type="HOGENOM" id="CLU_2368077_0_0_11"/>
<keyword evidence="3" id="KW-1185">Reference proteome</keyword>
<feature type="region of interest" description="Disordered" evidence="1">
    <location>
        <begin position="51"/>
        <end position="86"/>
    </location>
</feature>
<evidence type="ECO:0000313" key="3">
    <source>
        <dbReference type="Proteomes" id="UP000014408"/>
    </source>
</evidence>
<organism evidence="2 3">
    <name type="scientific">Corynebacterium pyruviciproducens ATCC BAA-1742</name>
    <dbReference type="NCBI Taxonomy" id="1125779"/>
    <lineage>
        <taxon>Bacteria</taxon>
        <taxon>Bacillati</taxon>
        <taxon>Actinomycetota</taxon>
        <taxon>Actinomycetes</taxon>
        <taxon>Mycobacteriales</taxon>
        <taxon>Corynebacteriaceae</taxon>
        <taxon>Corynebacterium</taxon>
    </lineage>
</organism>
<gene>
    <name evidence="2" type="ORF">HMPREF1219_01025</name>
</gene>
<comment type="caution">
    <text evidence="2">The sequence shown here is derived from an EMBL/GenBank/DDBJ whole genome shotgun (WGS) entry which is preliminary data.</text>
</comment>
<protein>
    <submittedName>
        <fullName evidence="2">Uncharacterized protein</fullName>
    </submittedName>
</protein>
<accession>S2YZL6</accession>
<name>S2YZL6_9CORY</name>
<dbReference type="PATRIC" id="fig|1125779.3.peg.1012"/>
<reference evidence="2 3" key="1">
    <citation type="submission" date="2013-05" db="EMBL/GenBank/DDBJ databases">
        <title>The Genome Sequence of Corynebacterium pyruviciproducens 1773O (ATCC BAA-1742).</title>
        <authorList>
            <consortium name="The Broad Institute Genomics Platform"/>
            <person name="Earl A."/>
            <person name="Ward D."/>
            <person name="Feldgarden M."/>
            <person name="Gevers D."/>
            <person name="Tong J."/>
            <person name="Walker B."/>
            <person name="Young S."/>
            <person name="Zeng Q."/>
            <person name="Gargeya S."/>
            <person name="Fitzgerald M."/>
            <person name="Haas B."/>
            <person name="Abouelleil A."/>
            <person name="Allen A.W."/>
            <person name="Alvarado L."/>
            <person name="Arachchi H.M."/>
            <person name="Berlin A.M."/>
            <person name="Chapman S.B."/>
            <person name="Gainer-Dewar J."/>
            <person name="Goldberg J."/>
            <person name="Griggs A."/>
            <person name="Gujja S."/>
            <person name="Hansen M."/>
            <person name="Howarth C."/>
            <person name="Imamovic A."/>
            <person name="Ireland A."/>
            <person name="Larimer J."/>
            <person name="McCowan C."/>
            <person name="Murphy C."/>
            <person name="Pearson M."/>
            <person name="Poon T.W."/>
            <person name="Priest M."/>
            <person name="Roberts A."/>
            <person name="Saif S."/>
            <person name="Shea T."/>
            <person name="Sisk P."/>
            <person name="Sykes S."/>
            <person name="Wortman J."/>
            <person name="Nusbaum C."/>
            <person name="Birren B."/>
        </authorList>
    </citation>
    <scope>NUCLEOTIDE SEQUENCE [LARGE SCALE GENOMIC DNA]</scope>
    <source>
        <strain evidence="2 3">ATCC BAA-1742</strain>
    </source>
</reference>
<dbReference type="EMBL" id="ATBY01000012">
    <property type="protein sequence ID" value="EPD69696.1"/>
    <property type="molecule type" value="Genomic_DNA"/>
</dbReference>
<dbReference type="AlphaFoldDB" id="S2YZL6"/>
<dbReference type="Proteomes" id="UP000014408">
    <property type="component" value="Unassembled WGS sequence"/>
</dbReference>
<dbReference type="STRING" id="1125779.HMPREF1219_01025"/>
<proteinExistence type="predicted"/>
<evidence type="ECO:0000313" key="2">
    <source>
        <dbReference type="EMBL" id="EPD69696.1"/>
    </source>
</evidence>
<evidence type="ECO:0000256" key="1">
    <source>
        <dbReference type="SAM" id="MobiDB-lite"/>
    </source>
</evidence>